<dbReference type="AlphaFoldDB" id="A0A0D2ACZ6"/>
<dbReference type="GeneID" id="27311957"/>
<sequence>MSGWVYDTLGVPWACSLLGFLSLLMAVIPFVFVWKGNSIRGRSQFCQYLLQREIEEAEKKARRERREQRRLERERARLEASAGASGSLKDDSIV</sequence>
<feature type="region of interest" description="Disordered" evidence="1">
    <location>
        <begin position="58"/>
        <end position="94"/>
    </location>
</feature>
<dbReference type="Proteomes" id="UP000053259">
    <property type="component" value="Unassembled WGS sequence"/>
</dbReference>
<dbReference type="HOGENOM" id="CLU_2387859_0_0_1"/>
<dbReference type="InParanoid" id="A0A0D2ACZ6"/>
<accession>A0A0D2ACZ6</accession>
<evidence type="ECO:0000256" key="2">
    <source>
        <dbReference type="SAM" id="Phobius"/>
    </source>
</evidence>
<name>A0A0D2ACZ6_9PEZI</name>
<keyword evidence="4" id="KW-1185">Reference proteome</keyword>
<organism evidence="3 4">
    <name type="scientific">Verruconis gallopava</name>
    <dbReference type="NCBI Taxonomy" id="253628"/>
    <lineage>
        <taxon>Eukaryota</taxon>
        <taxon>Fungi</taxon>
        <taxon>Dikarya</taxon>
        <taxon>Ascomycota</taxon>
        <taxon>Pezizomycotina</taxon>
        <taxon>Dothideomycetes</taxon>
        <taxon>Pleosporomycetidae</taxon>
        <taxon>Venturiales</taxon>
        <taxon>Sympoventuriaceae</taxon>
        <taxon>Verruconis</taxon>
    </lineage>
</organism>
<keyword evidence="2" id="KW-0812">Transmembrane</keyword>
<feature type="compositionally biased region" description="Basic and acidic residues" evidence="1">
    <location>
        <begin position="58"/>
        <end position="78"/>
    </location>
</feature>
<keyword evidence="2" id="KW-0472">Membrane</keyword>
<dbReference type="VEuPathDB" id="FungiDB:PV09_03984"/>
<keyword evidence="2" id="KW-1133">Transmembrane helix</keyword>
<dbReference type="EMBL" id="KN847539">
    <property type="protein sequence ID" value="KIW04798.1"/>
    <property type="molecule type" value="Genomic_DNA"/>
</dbReference>
<evidence type="ECO:0000313" key="4">
    <source>
        <dbReference type="Proteomes" id="UP000053259"/>
    </source>
</evidence>
<dbReference type="STRING" id="253628.A0A0D2ACZ6"/>
<protein>
    <submittedName>
        <fullName evidence="3">Uncharacterized protein</fullName>
    </submittedName>
</protein>
<proteinExistence type="predicted"/>
<dbReference type="OrthoDB" id="3936150at2759"/>
<evidence type="ECO:0000256" key="1">
    <source>
        <dbReference type="SAM" id="MobiDB-lite"/>
    </source>
</evidence>
<dbReference type="RefSeq" id="XP_016214667.1">
    <property type="nucleotide sequence ID" value="XM_016357263.1"/>
</dbReference>
<reference evidence="3 4" key="1">
    <citation type="submission" date="2015-01" db="EMBL/GenBank/DDBJ databases">
        <title>The Genome Sequence of Ochroconis gallopava CBS43764.</title>
        <authorList>
            <consortium name="The Broad Institute Genomics Platform"/>
            <person name="Cuomo C."/>
            <person name="de Hoog S."/>
            <person name="Gorbushina A."/>
            <person name="Stielow B."/>
            <person name="Teixiera M."/>
            <person name="Abouelleil A."/>
            <person name="Chapman S.B."/>
            <person name="Priest M."/>
            <person name="Young S.K."/>
            <person name="Wortman J."/>
            <person name="Nusbaum C."/>
            <person name="Birren B."/>
        </authorList>
    </citation>
    <scope>NUCLEOTIDE SEQUENCE [LARGE SCALE GENOMIC DNA]</scope>
    <source>
        <strain evidence="3 4">CBS 43764</strain>
    </source>
</reference>
<gene>
    <name evidence="3" type="ORF">PV09_03984</name>
</gene>
<feature type="transmembrane region" description="Helical" evidence="2">
    <location>
        <begin position="12"/>
        <end position="34"/>
    </location>
</feature>
<evidence type="ECO:0000313" key="3">
    <source>
        <dbReference type="EMBL" id="KIW04798.1"/>
    </source>
</evidence>